<keyword evidence="1" id="KW-0732">Signal</keyword>
<name>E1SSG2_FERBD</name>
<gene>
    <name evidence="2" type="ordered locus">Fbal_0793</name>
</gene>
<dbReference type="STRING" id="550540.Fbal_0793"/>
<proteinExistence type="predicted"/>
<evidence type="ECO:0000313" key="2">
    <source>
        <dbReference type="EMBL" id="ADN75002.1"/>
    </source>
</evidence>
<dbReference type="RefSeq" id="WP_013344308.1">
    <property type="nucleotide sequence ID" value="NC_014541.1"/>
</dbReference>
<dbReference type="AlphaFoldDB" id="E1SSG2"/>
<feature type="signal peptide" evidence="1">
    <location>
        <begin position="1"/>
        <end position="18"/>
    </location>
</feature>
<feature type="chain" id="PRO_5003151843" description="Lipoprotein" evidence="1">
    <location>
        <begin position="19"/>
        <end position="97"/>
    </location>
</feature>
<dbReference type="KEGG" id="fbl:Fbal_0793"/>
<dbReference type="OrthoDB" id="6267358at2"/>
<evidence type="ECO:0008006" key="4">
    <source>
        <dbReference type="Google" id="ProtNLM"/>
    </source>
</evidence>
<dbReference type="Proteomes" id="UP000006683">
    <property type="component" value="Chromosome"/>
</dbReference>
<evidence type="ECO:0000313" key="3">
    <source>
        <dbReference type="Proteomes" id="UP000006683"/>
    </source>
</evidence>
<reference evidence="2 3" key="1">
    <citation type="journal article" date="2010" name="Stand. Genomic Sci.">
        <title>Complete genome sequence of Ferrimonas balearica type strain (PAT).</title>
        <authorList>
            <person name="Nolan M."/>
            <person name="Sikorski J."/>
            <person name="Davenport K."/>
            <person name="Lucas S."/>
            <person name="Glavina Del Rio T."/>
            <person name="Tice H."/>
            <person name="Cheng J."/>
            <person name="Goodwin L."/>
            <person name="Pitluck S."/>
            <person name="Liolios K."/>
            <person name="Ivanova N."/>
            <person name="Mavromatis K."/>
            <person name="Ovchinnikova G."/>
            <person name="Pati A."/>
            <person name="Chen A."/>
            <person name="Palaniappan K."/>
            <person name="Land M."/>
            <person name="Hauser L."/>
            <person name="Chang Y."/>
            <person name="Jeffries C."/>
            <person name="Tapia R."/>
            <person name="Brettin T."/>
            <person name="Detter J."/>
            <person name="Han C."/>
            <person name="Yasawong M."/>
            <person name="Rohde M."/>
            <person name="Tindall B."/>
            <person name="Goker M."/>
            <person name="Woyke T."/>
            <person name="Bristow J."/>
            <person name="Eisen J."/>
            <person name="Markowitz V."/>
            <person name="Hugenholtz P."/>
            <person name="Kyrpides N."/>
            <person name="Klenk H."/>
            <person name="Lapidus A."/>
        </authorList>
    </citation>
    <scope>NUCLEOTIDE SEQUENCE [LARGE SCALE GENOMIC DNA]</scope>
    <source>
        <strain evidence="3">DSM 9799 / CCM 4581 / KCTC 23876 / PAT</strain>
    </source>
</reference>
<sequence length="97" mass="11108">MRTMLMLMVLVSANAVQADDWQDYKCYLTDRDGEAWVKLFEMQPQNRHKQQASLVGAPMLDSFGRPTGYIKAVMECVGVRDTFTDPHARLLDEQTPK</sequence>
<dbReference type="NCBIfam" id="NF038109">
    <property type="entry name" value="tapY2_fam"/>
    <property type="match status" value="1"/>
</dbReference>
<protein>
    <recommendedName>
        <fullName evidence="4">Lipoprotein</fullName>
    </recommendedName>
</protein>
<organism evidence="2 3">
    <name type="scientific">Ferrimonas balearica (strain DSM 9799 / CCM 4581 / KCTC 23876 / PAT)</name>
    <dbReference type="NCBI Taxonomy" id="550540"/>
    <lineage>
        <taxon>Bacteria</taxon>
        <taxon>Pseudomonadati</taxon>
        <taxon>Pseudomonadota</taxon>
        <taxon>Gammaproteobacteria</taxon>
        <taxon>Alteromonadales</taxon>
        <taxon>Ferrimonadaceae</taxon>
        <taxon>Ferrimonas</taxon>
    </lineage>
</organism>
<accession>E1SSG2</accession>
<evidence type="ECO:0000256" key="1">
    <source>
        <dbReference type="SAM" id="SignalP"/>
    </source>
</evidence>
<dbReference type="EMBL" id="CP002209">
    <property type="protein sequence ID" value="ADN75002.1"/>
    <property type="molecule type" value="Genomic_DNA"/>
</dbReference>
<dbReference type="InterPro" id="IPR049848">
    <property type="entry name" value="TapY2-like"/>
</dbReference>
<dbReference type="HOGENOM" id="CLU_176325_0_0_6"/>
<keyword evidence="3" id="KW-1185">Reference proteome</keyword>
<dbReference type="GeneID" id="67181031"/>